<evidence type="ECO:0000313" key="2">
    <source>
        <dbReference type="Proteomes" id="UP000449906"/>
    </source>
</evidence>
<dbReference type="AlphaFoldDB" id="A0A7J5DQG4"/>
<evidence type="ECO:0000313" key="1">
    <source>
        <dbReference type="EMBL" id="KAB2806922.1"/>
    </source>
</evidence>
<gene>
    <name evidence="1" type="ORF">F9L07_28210</name>
</gene>
<organism evidence="1 2">
    <name type="scientific">Nocardioides simplex</name>
    <name type="common">Arthrobacter simplex</name>
    <dbReference type="NCBI Taxonomy" id="2045"/>
    <lineage>
        <taxon>Bacteria</taxon>
        <taxon>Bacillati</taxon>
        <taxon>Actinomycetota</taxon>
        <taxon>Actinomycetes</taxon>
        <taxon>Propionibacteriales</taxon>
        <taxon>Nocardioidaceae</taxon>
        <taxon>Pimelobacter</taxon>
    </lineage>
</organism>
<dbReference type="EMBL" id="WBVM01000007">
    <property type="protein sequence ID" value="KAB2806922.1"/>
    <property type="molecule type" value="Genomic_DNA"/>
</dbReference>
<dbReference type="Proteomes" id="UP000449906">
    <property type="component" value="Unassembled WGS sequence"/>
</dbReference>
<sequence>MSGPFQSIQSAADANGVTYPTVARRIKNGDLRVFKLPGKTGHFVEVSEARRVLGQRKKYGDFGPDAKVVDLSNVVGDFEVVN</sequence>
<reference evidence="1 2" key="1">
    <citation type="submission" date="2019-09" db="EMBL/GenBank/DDBJ databases">
        <title>Pimelobacter sp. isolated from Paulinella.</title>
        <authorList>
            <person name="Jeong S.E."/>
        </authorList>
    </citation>
    <scope>NUCLEOTIDE SEQUENCE [LARGE SCALE GENOMIC DNA]</scope>
    <source>
        <strain evidence="1 2">Pch-N</strain>
    </source>
</reference>
<comment type="caution">
    <text evidence="1">The sequence shown here is derived from an EMBL/GenBank/DDBJ whole genome shotgun (WGS) entry which is preliminary data.</text>
</comment>
<protein>
    <recommendedName>
        <fullName evidence="3">Helix-turn-helix domain-containing protein</fullName>
    </recommendedName>
</protein>
<name>A0A7J5DQG4_NOCSI</name>
<proteinExistence type="predicted"/>
<dbReference type="RefSeq" id="WP_151583233.1">
    <property type="nucleotide sequence ID" value="NZ_WBVM01000007.1"/>
</dbReference>
<accession>A0A7J5DQG4</accession>
<evidence type="ECO:0008006" key="3">
    <source>
        <dbReference type="Google" id="ProtNLM"/>
    </source>
</evidence>